<keyword evidence="2" id="KW-0812">Transmembrane</keyword>
<gene>
    <name evidence="4" type="ORF">BLA60_05185</name>
</gene>
<keyword evidence="2" id="KW-1133">Transmembrane helix</keyword>
<evidence type="ECO:0000256" key="1">
    <source>
        <dbReference type="SAM" id="MobiDB-lite"/>
    </source>
</evidence>
<organism evidence="4 5">
    <name type="scientific">Actinophytocola xinjiangensis</name>
    <dbReference type="NCBI Taxonomy" id="485602"/>
    <lineage>
        <taxon>Bacteria</taxon>
        <taxon>Bacillati</taxon>
        <taxon>Actinomycetota</taxon>
        <taxon>Actinomycetes</taxon>
        <taxon>Pseudonocardiales</taxon>
        <taxon>Pseudonocardiaceae</taxon>
    </lineage>
</organism>
<sequence length="235" mass="25418">MASGNVWPNDGPQRYRKRRPLPAFILILLLFVAATVVWLNVMTDEAATANDIHCDPPGPQPSTEQTAPPAAPTTLGKPMGYDSLDRTVPAPPNQIQVRVVNASSKKGAARIVTESLRQLGFEQVTEPTNDPLYGDTMTCRAQIRFGPQGTSAARTLSLLDPCAELVRDERKDGTVDMVLGGEFDSLRPNAQARTALEQLTQWAVDHPETRGGLQANGPQPDIAADLLDGARQVRC</sequence>
<dbReference type="Pfam" id="PF13399">
    <property type="entry name" value="LytR_C"/>
    <property type="match status" value="1"/>
</dbReference>
<proteinExistence type="predicted"/>
<evidence type="ECO:0000259" key="3">
    <source>
        <dbReference type="Pfam" id="PF13399"/>
    </source>
</evidence>
<dbReference type="Proteomes" id="UP000185696">
    <property type="component" value="Unassembled WGS sequence"/>
</dbReference>
<keyword evidence="2" id="KW-0472">Membrane</keyword>
<evidence type="ECO:0000313" key="5">
    <source>
        <dbReference type="Proteomes" id="UP000185696"/>
    </source>
</evidence>
<dbReference type="AlphaFoldDB" id="A0A7Z1AZV5"/>
<keyword evidence="5" id="KW-1185">Reference proteome</keyword>
<reference evidence="4 5" key="1">
    <citation type="submission" date="2016-12" db="EMBL/GenBank/DDBJ databases">
        <title>The draft genome sequence of Actinophytocola xinjiangensis.</title>
        <authorList>
            <person name="Wang W."/>
            <person name="Yuan L."/>
        </authorList>
    </citation>
    <scope>NUCLEOTIDE SEQUENCE [LARGE SCALE GENOMIC DNA]</scope>
    <source>
        <strain evidence="4 5">CGMCC 4.4663</strain>
    </source>
</reference>
<name>A0A7Z1AZV5_9PSEU</name>
<dbReference type="NCBIfam" id="NF035953">
    <property type="entry name" value="integrity_Cei"/>
    <property type="match status" value="1"/>
</dbReference>
<dbReference type="RefSeq" id="WP_075131588.1">
    <property type="nucleotide sequence ID" value="NZ_MSIF01000002.1"/>
</dbReference>
<accession>A0A7Z1AZV5</accession>
<feature type="transmembrane region" description="Helical" evidence="2">
    <location>
        <begin position="21"/>
        <end position="41"/>
    </location>
</feature>
<comment type="caution">
    <text evidence="4">The sequence shown here is derived from an EMBL/GenBank/DDBJ whole genome shotgun (WGS) entry which is preliminary data.</text>
</comment>
<evidence type="ECO:0000256" key="2">
    <source>
        <dbReference type="SAM" id="Phobius"/>
    </source>
</evidence>
<feature type="region of interest" description="Disordered" evidence="1">
    <location>
        <begin position="51"/>
        <end position="77"/>
    </location>
</feature>
<dbReference type="InterPro" id="IPR027381">
    <property type="entry name" value="LytR/CpsA/Psr_C"/>
</dbReference>
<protein>
    <recommendedName>
        <fullName evidence="3">LytR/CpsA/Psr regulator C-terminal domain-containing protein</fullName>
    </recommendedName>
</protein>
<dbReference type="EMBL" id="MSIF01000002">
    <property type="protein sequence ID" value="OLF12681.1"/>
    <property type="molecule type" value="Genomic_DNA"/>
</dbReference>
<evidence type="ECO:0000313" key="4">
    <source>
        <dbReference type="EMBL" id="OLF12681.1"/>
    </source>
</evidence>
<feature type="domain" description="LytR/CpsA/Psr regulator C-terminal" evidence="3">
    <location>
        <begin position="94"/>
        <end position="183"/>
    </location>
</feature>